<dbReference type="InterPro" id="IPR051210">
    <property type="entry name" value="Ub_ligase/GEF_domain"/>
</dbReference>
<dbReference type="EMBL" id="MSIF01000015">
    <property type="protein sequence ID" value="OLF07599.1"/>
    <property type="molecule type" value="Genomic_DNA"/>
</dbReference>
<dbReference type="PANTHER" id="PTHR22870">
    <property type="entry name" value="REGULATOR OF CHROMOSOME CONDENSATION"/>
    <property type="match status" value="1"/>
</dbReference>
<dbReference type="Proteomes" id="UP000185696">
    <property type="component" value="Unassembled WGS sequence"/>
</dbReference>
<dbReference type="AlphaFoldDB" id="A0A7Z0WL72"/>
<dbReference type="Pfam" id="PF25390">
    <property type="entry name" value="WD40_RLD"/>
    <property type="match status" value="1"/>
</dbReference>
<dbReference type="PRINTS" id="PR00633">
    <property type="entry name" value="RCCNDNSATION"/>
</dbReference>
<accession>A0A7Z0WL72</accession>
<dbReference type="InterPro" id="IPR000408">
    <property type="entry name" value="Reg_chr_condens"/>
</dbReference>
<comment type="caution">
    <text evidence="3">The sequence shown here is derived from an EMBL/GenBank/DDBJ whole genome shotgun (WGS) entry which is preliminary data.</text>
</comment>
<evidence type="ECO:0000313" key="4">
    <source>
        <dbReference type="Proteomes" id="UP000185696"/>
    </source>
</evidence>
<organism evidence="3 4">
    <name type="scientific">Actinophytocola xinjiangensis</name>
    <dbReference type="NCBI Taxonomy" id="485602"/>
    <lineage>
        <taxon>Bacteria</taxon>
        <taxon>Bacillati</taxon>
        <taxon>Actinomycetota</taxon>
        <taxon>Actinomycetes</taxon>
        <taxon>Pseudonocardiales</taxon>
        <taxon>Pseudonocardiaceae</taxon>
    </lineage>
</organism>
<dbReference type="SUPFAM" id="SSF50985">
    <property type="entry name" value="RCC1/BLIP-II"/>
    <property type="match status" value="1"/>
</dbReference>
<evidence type="ECO:0000313" key="3">
    <source>
        <dbReference type="EMBL" id="OLF07599.1"/>
    </source>
</evidence>
<name>A0A7Z0WL72_9PSEU</name>
<evidence type="ECO:0000256" key="1">
    <source>
        <dbReference type="ARBA" id="ARBA00022737"/>
    </source>
</evidence>
<reference evidence="3 4" key="1">
    <citation type="submission" date="2016-12" db="EMBL/GenBank/DDBJ databases">
        <title>The draft genome sequence of Actinophytocola xinjiangensis.</title>
        <authorList>
            <person name="Wang W."/>
            <person name="Yuan L."/>
        </authorList>
    </citation>
    <scope>NUCLEOTIDE SEQUENCE [LARGE SCALE GENOMIC DNA]</scope>
    <source>
        <strain evidence="3 4">CGMCC 4.4663</strain>
    </source>
</reference>
<evidence type="ECO:0000259" key="2">
    <source>
        <dbReference type="Pfam" id="PF25390"/>
    </source>
</evidence>
<feature type="domain" description="RCC1-like" evidence="2">
    <location>
        <begin position="357"/>
        <end position="690"/>
    </location>
</feature>
<dbReference type="InterPro" id="IPR009091">
    <property type="entry name" value="RCC1/BLIP-II"/>
</dbReference>
<dbReference type="PANTHER" id="PTHR22870:SF408">
    <property type="entry name" value="OS09G0560450 PROTEIN"/>
    <property type="match status" value="1"/>
</dbReference>
<protein>
    <recommendedName>
        <fullName evidence="2">RCC1-like domain-containing protein</fullName>
    </recommendedName>
</protein>
<dbReference type="PROSITE" id="PS50012">
    <property type="entry name" value="RCC1_3"/>
    <property type="match status" value="6"/>
</dbReference>
<dbReference type="Gene3D" id="2.130.10.30">
    <property type="entry name" value="Regulator of chromosome condensation 1/beta-lactamase-inhibitor protein II"/>
    <property type="match status" value="2"/>
</dbReference>
<proteinExistence type="predicted"/>
<gene>
    <name evidence="3" type="ORF">BLA60_27185</name>
</gene>
<keyword evidence="4" id="KW-1185">Reference proteome</keyword>
<keyword evidence="1" id="KW-0677">Repeat</keyword>
<dbReference type="InterPro" id="IPR058923">
    <property type="entry name" value="RCC1-like_dom"/>
</dbReference>
<sequence length="710" mass="72645">MRVLDTREGAGLVGPGRTVAVDLASKVPTGTTAVVLNVTGVSPTAETYVTAYPSGEARPLASSLNLARGEIRANLVTVRVTDARAVTLYNHLGSTHLVADLAGYYSTGDGSRFSPVVYTLRDSLELGPRQTATLGFGHEVPESATAVVLNLTGVSPTAATFLTMWPTGAARPVASNVNLAAGAVNPNLVTVALGDDHIVSLYNNAGTITVHADLAGFYTPEYGAVFAPRSPVRVFDTRTGVGQQGGVVAPIRAGQSAPFVAGNHVPDEAVAAVLNLTGVAPTTGTFVSAWQGGAVPQHSNLNLAARQTAANLAVVRLERANPDPRAFFYNRNGSVNLVADLAGYFWTPTGGCVADCAYSWGQNVDGGLGTGTSVGHSFTPTQLADVSGVVQVADPYALLADGTVRAWGRNWSGELGIGVVGDFSAVPVRVLDLTGVVAVTSTMETGFALRSDGTVWGWGSAKGNLLGTDDYEPRPVPVQVPGLANITAIAGGHLTAYALDADGVVWAWGDNTNGEYGNGTDQPSARPVRVSGLTGVTSIGASMFTAFAVMGDGTVRAWGLNNGGQAGEGSDETVVPTPVEVPGATGVTRVVTDIYHVYALRTDGTVLGWGDNDRGVLGIGVDCPWGGDCVVRVPTPLPVTGVVDIAANSAGGYALDGTGTVWAWGGNTFGELGHGRLTEKAVSPVVVPNLPPVDALGFSRSGGRVLVGAP</sequence>